<keyword evidence="2" id="KW-0560">Oxidoreductase</keyword>
<dbReference type="GO" id="GO:0016618">
    <property type="term" value="F:hydroxypyruvate reductase [NAD(P)H] activity"/>
    <property type="evidence" value="ECO:0007669"/>
    <property type="project" value="TreeGrafter"/>
</dbReference>
<dbReference type="GO" id="GO:0030267">
    <property type="term" value="F:glyoxylate reductase (NADPH) activity"/>
    <property type="evidence" value="ECO:0007669"/>
    <property type="project" value="TreeGrafter"/>
</dbReference>
<evidence type="ECO:0000313" key="5">
    <source>
        <dbReference type="Proteomes" id="UP001204953"/>
    </source>
</evidence>
<reference evidence="4" key="1">
    <citation type="submission" date="2022-06" db="EMBL/GenBank/DDBJ databases">
        <title>New cyanobacteria of genus Symplocastrum in benthos of Lake Baikal.</title>
        <authorList>
            <person name="Sorokovikova E."/>
            <person name="Tikhonova I."/>
            <person name="Krasnopeev A."/>
            <person name="Evseev P."/>
            <person name="Gladkikh A."/>
            <person name="Belykh O."/>
        </authorList>
    </citation>
    <scope>NUCLEOTIDE SEQUENCE</scope>
    <source>
        <strain evidence="4">BBK-W-15</strain>
    </source>
</reference>
<gene>
    <name evidence="4" type="ORF">NJ959_02135</name>
</gene>
<proteinExistence type="inferred from homology"/>
<evidence type="ECO:0000313" key="4">
    <source>
        <dbReference type="EMBL" id="MCP2727272.1"/>
    </source>
</evidence>
<dbReference type="GO" id="GO:0051287">
    <property type="term" value="F:NAD binding"/>
    <property type="evidence" value="ECO:0007669"/>
    <property type="project" value="InterPro"/>
</dbReference>
<dbReference type="SUPFAM" id="SSF51735">
    <property type="entry name" value="NAD(P)-binding Rossmann-fold domains"/>
    <property type="match status" value="1"/>
</dbReference>
<evidence type="ECO:0000256" key="2">
    <source>
        <dbReference type="ARBA" id="ARBA00023002"/>
    </source>
</evidence>
<name>A0AAE3GNR3_9CYAN</name>
<dbReference type="PROSITE" id="PS00671">
    <property type="entry name" value="D_2_HYDROXYACID_DH_3"/>
    <property type="match status" value="1"/>
</dbReference>
<dbReference type="PANTHER" id="PTHR10996">
    <property type="entry name" value="2-HYDROXYACID DEHYDROGENASE-RELATED"/>
    <property type="match status" value="1"/>
</dbReference>
<dbReference type="InterPro" id="IPR029753">
    <property type="entry name" value="D-isomer_DH_CS"/>
</dbReference>
<dbReference type="InterPro" id="IPR050223">
    <property type="entry name" value="D-isomer_2-hydroxyacid_DH"/>
</dbReference>
<dbReference type="GO" id="GO:0005829">
    <property type="term" value="C:cytosol"/>
    <property type="evidence" value="ECO:0007669"/>
    <property type="project" value="TreeGrafter"/>
</dbReference>
<comment type="similarity">
    <text evidence="1">Belongs to the D-isomer specific 2-hydroxyacid dehydrogenase family.</text>
</comment>
<dbReference type="Pfam" id="PF02826">
    <property type="entry name" value="2-Hacid_dh_C"/>
    <property type="match status" value="1"/>
</dbReference>
<dbReference type="PANTHER" id="PTHR10996:SF257">
    <property type="entry name" value="GLYOXYLATE REDUCTASE 1"/>
    <property type="match status" value="1"/>
</dbReference>
<dbReference type="InterPro" id="IPR006140">
    <property type="entry name" value="D-isomer_DH_NAD-bd"/>
</dbReference>
<dbReference type="AlphaFoldDB" id="A0AAE3GNR3"/>
<feature type="domain" description="D-isomer specific 2-hydroxyacid dehydrogenase NAD-binding" evidence="3">
    <location>
        <begin position="2"/>
        <end position="67"/>
    </location>
</feature>
<evidence type="ECO:0000256" key="1">
    <source>
        <dbReference type="ARBA" id="ARBA00005854"/>
    </source>
</evidence>
<keyword evidence="5" id="KW-1185">Reference proteome</keyword>
<dbReference type="EMBL" id="JAMZMM010000010">
    <property type="protein sequence ID" value="MCP2727272.1"/>
    <property type="molecule type" value="Genomic_DNA"/>
</dbReference>
<organism evidence="4 5">
    <name type="scientific">Limnofasciculus baicalensis BBK-W-15</name>
    <dbReference type="NCBI Taxonomy" id="2699891"/>
    <lineage>
        <taxon>Bacteria</taxon>
        <taxon>Bacillati</taxon>
        <taxon>Cyanobacteriota</taxon>
        <taxon>Cyanophyceae</taxon>
        <taxon>Coleofasciculales</taxon>
        <taxon>Coleofasciculaceae</taxon>
        <taxon>Limnofasciculus</taxon>
        <taxon>Limnofasciculus baicalensis</taxon>
    </lineage>
</organism>
<protein>
    <recommendedName>
        <fullName evidence="3">D-isomer specific 2-hydroxyacid dehydrogenase NAD-binding domain-containing protein</fullName>
    </recommendedName>
</protein>
<dbReference type="Proteomes" id="UP001204953">
    <property type="component" value="Unassembled WGS sequence"/>
</dbReference>
<dbReference type="InterPro" id="IPR036291">
    <property type="entry name" value="NAD(P)-bd_dom_sf"/>
</dbReference>
<sequence length="105" mass="11046">MQLELMKSSAILINTARGAVVNPDALYRALSSGKIAGAALDVTQPEPIAMDSPLLTLDNLIIAPHIGSASRQTRDKMAQMAIANLVAGLEGNPLPYCVNPQVYSS</sequence>
<accession>A0AAE3GNR3</accession>
<evidence type="ECO:0000259" key="3">
    <source>
        <dbReference type="Pfam" id="PF02826"/>
    </source>
</evidence>
<comment type="caution">
    <text evidence="4">The sequence shown here is derived from an EMBL/GenBank/DDBJ whole genome shotgun (WGS) entry which is preliminary data.</text>
</comment>
<dbReference type="Gene3D" id="3.40.50.720">
    <property type="entry name" value="NAD(P)-binding Rossmann-like Domain"/>
    <property type="match status" value="2"/>
</dbReference>